<evidence type="ECO:0000256" key="1">
    <source>
        <dbReference type="ARBA" id="ARBA00001974"/>
    </source>
</evidence>
<keyword evidence="6 14" id="KW-0479">Metal-binding</keyword>
<evidence type="ECO:0000256" key="2">
    <source>
        <dbReference type="ARBA" id="ARBA00002819"/>
    </source>
</evidence>
<evidence type="ECO:0000259" key="15">
    <source>
        <dbReference type="Pfam" id="PF05187"/>
    </source>
</evidence>
<comment type="caution">
    <text evidence="17">The sequence shown here is derived from an EMBL/GenBank/DDBJ whole genome shotgun (WGS) entry which is preliminary data.</text>
</comment>
<dbReference type="FunFam" id="3.30.70.20:FF:000012">
    <property type="entry name" value="Electron transfer flavoprotein-ubiquinone oxidoreductase, mitochondrial"/>
    <property type="match status" value="1"/>
</dbReference>
<dbReference type="InterPro" id="IPR040156">
    <property type="entry name" value="ETF-QO"/>
</dbReference>
<keyword evidence="4" id="KW-0004">4Fe-4S</keyword>
<evidence type="ECO:0000313" key="18">
    <source>
        <dbReference type="Proteomes" id="UP000244817"/>
    </source>
</evidence>
<evidence type="ECO:0000256" key="11">
    <source>
        <dbReference type="ARBA" id="ARBA00023014"/>
    </source>
</evidence>
<comment type="catalytic activity">
    <reaction evidence="13 14">
        <text>a ubiquinone + reduced [electron-transfer flavoprotein] = a ubiquinol + oxidized [electron-transfer flavoprotein] + H(+)</text>
        <dbReference type="Rhea" id="RHEA:24052"/>
        <dbReference type="Rhea" id="RHEA-COMP:9565"/>
        <dbReference type="Rhea" id="RHEA-COMP:9566"/>
        <dbReference type="Rhea" id="RHEA-COMP:10685"/>
        <dbReference type="Rhea" id="RHEA-COMP:10686"/>
        <dbReference type="ChEBI" id="CHEBI:15378"/>
        <dbReference type="ChEBI" id="CHEBI:16389"/>
        <dbReference type="ChEBI" id="CHEBI:17976"/>
        <dbReference type="ChEBI" id="CHEBI:57692"/>
        <dbReference type="ChEBI" id="CHEBI:58307"/>
        <dbReference type="EC" id="1.5.5.1"/>
    </reaction>
</comment>
<dbReference type="AlphaFoldDB" id="A0A2T7FYW7"/>
<evidence type="ECO:0000259" key="16">
    <source>
        <dbReference type="Pfam" id="PF21162"/>
    </source>
</evidence>
<evidence type="ECO:0000256" key="9">
    <source>
        <dbReference type="ARBA" id="ARBA00023002"/>
    </source>
</evidence>
<dbReference type="SUPFAM" id="SSF54373">
    <property type="entry name" value="FAD-linked reductases, C-terminal domain"/>
    <property type="match status" value="1"/>
</dbReference>
<comment type="cofactor">
    <cofactor evidence="14">
        <name>[4Fe-4S] cluster</name>
        <dbReference type="ChEBI" id="CHEBI:49883"/>
    </cofactor>
    <text evidence="14">Binds 1 [4Fe-4S] cluster.</text>
</comment>
<dbReference type="Pfam" id="PF13450">
    <property type="entry name" value="NAD_binding_8"/>
    <property type="match status" value="1"/>
</dbReference>
<evidence type="ECO:0000256" key="4">
    <source>
        <dbReference type="ARBA" id="ARBA00022485"/>
    </source>
</evidence>
<keyword evidence="7 14" id="KW-0274">FAD</keyword>
<evidence type="ECO:0000256" key="5">
    <source>
        <dbReference type="ARBA" id="ARBA00022630"/>
    </source>
</evidence>
<dbReference type="GO" id="GO:0051539">
    <property type="term" value="F:4 iron, 4 sulfur cluster binding"/>
    <property type="evidence" value="ECO:0007669"/>
    <property type="project" value="UniProtKB-UniRule"/>
</dbReference>
<feature type="domain" description="ETF-QO/FixC ubiquinone-binding" evidence="16">
    <location>
        <begin position="210"/>
        <end position="303"/>
    </location>
</feature>
<name>A0A2T7FYW7_9RHOB</name>
<evidence type="ECO:0000256" key="10">
    <source>
        <dbReference type="ARBA" id="ARBA00023004"/>
    </source>
</evidence>
<dbReference type="PANTHER" id="PTHR10617">
    <property type="entry name" value="ELECTRON TRANSFER FLAVOPROTEIN-UBIQUINONE OXIDOREDUCTASE"/>
    <property type="match status" value="1"/>
</dbReference>
<dbReference type="SUPFAM" id="SSF54862">
    <property type="entry name" value="4Fe-4S ferredoxins"/>
    <property type="match status" value="1"/>
</dbReference>
<keyword evidence="9 14" id="KW-0560">Oxidoreductase</keyword>
<dbReference type="InterPro" id="IPR036188">
    <property type="entry name" value="FAD/NAD-bd_sf"/>
</dbReference>
<dbReference type="OrthoDB" id="9766632at2"/>
<evidence type="ECO:0000256" key="3">
    <source>
        <dbReference type="ARBA" id="ARBA00022448"/>
    </source>
</evidence>
<dbReference type="Gene3D" id="3.30.70.20">
    <property type="match status" value="1"/>
</dbReference>
<dbReference type="Pfam" id="PF21162">
    <property type="entry name" value="ETFQO_UQ-bd"/>
    <property type="match status" value="1"/>
</dbReference>
<comment type="cofactor">
    <cofactor evidence="1 14">
        <name>FAD</name>
        <dbReference type="ChEBI" id="CHEBI:57692"/>
    </cofactor>
</comment>
<keyword evidence="3 14" id="KW-0813">Transport</keyword>
<sequence>MAEIERESMEYDVVIVGAGPAGLSAAIRLKQLDADLSVVVLEKGSEVGAHILSGAVLDPCGLDALIPGWKEKGAPLNVPVTEDNFYMLGEAGKIRVPNFPMPPLMNNHGNYIVSMGNVCRWMAEQAEALGVEIFPGMACSELVYGDAGEVKGVVAGVFGLEADGSYGPNTEPGMELHGKYVFLGEGVRGSLSKEVIAKYDLARDAEPQKYGLGMKEIWEIDPAKHREGTVTHTMGWPLGKNAGGGSFIYHLENNQVYVGFVVHLGYANPYVFPYMEFQRFKHHPMVAELLEGGKRVAYGARAISEGGYQSMPKMTAPGVALLGCSVGMVNVPRIKGNHNAMLSGKAAAEAAYAAIAAGRASDELTEYEADVREGAIGKDLKKVRNVKPLWSRHGLLASLMVGGLDMWTNTFGFSVLGTLKHRKSDAEATEKADQHQPIDYPKPDGKLSFDRLTNVAFSFTNHEESQPAHLKLKDPTLPVAVNLPEYAGPSARYCPAGVYEFVGEGAETKFQINFQNCVHCKTCDIKDPLQNINWTVPQGGDGPNYPNM</sequence>
<dbReference type="Gene3D" id="3.50.50.60">
    <property type="entry name" value="FAD/NAD(P)-binding domain"/>
    <property type="match status" value="1"/>
</dbReference>
<dbReference type="GO" id="GO:0004174">
    <property type="term" value="F:electron-transferring-flavoprotein dehydrogenase activity"/>
    <property type="evidence" value="ECO:0007669"/>
    <property type="project" value="UniProtKB-UniRule"/>
</dbReference>
<keyword evidence="11 14" id="KW-0411">Iron-sulfur</keyword>
<keyword evidence="10 14" id="KW-0408">Iron</keyword>
<dbReference type="EC" id="1.5.5.1" evidence="14"/>
<dbReference type="Pfam" id="PF05187">
    <property type="entry name" value="Fer4_ETF_QO"/>
    <property type="match status" value="1"/>
</dbReference>
<dbReference type="GO" id="GO:0046872">
    <property type="term" value="F:metal ion binding"/>
    <property type="evidence" value="ECO:0007669"/>
    <property type="project" value="UniProtKB-KW"/>
</dbReference>
<evidence type="ECO:0000256" key="12">
    <source>
        <dbReference type="ARBA" id="ARBA00023075"/>
    </source>
</evidence>
<organism evidence="17 18">
    <name type="scientific">Thalassorhabdomicrobium marinisediminis</name>
    <dbReference type="NCBI Taxonomy" id="2170577"/>
    <lineage>
        <taxon>Bacteria</taxon>
        <taxon>Pseudomonadati</taxon>
        <taxon>Pseudomonadota</taxon>
        <taxon>Alphaproteobacteria</taxon>
        <taxon>Rhodobacterales</taxon>
        <taxon>Paracoccaceae</taxon>
        <taxon>Thalassorhabdomicrobium</taxon>
    </lineage>
</organism>
<evidence type="ECO:0000256" key="13">
    <source>
        <dbReference type="ARBA" id="ARBA00052682"/>
    </source>
</evidence>
<keyword evidence="5 14" id="KW-0285">Flavoprotein</keyword>
<proteinExistence type="predicted"/>
<dbReference type="InterPro" id="IPR049398">
    <property type="entry name" value="ETF-QO/FixC_UQ-bd"/>
</dbReference>
<dbReference type="PRINTS" id="PR00420">
    <property type="entry name" value="RNGMNOXGNASE"/>
</dbReference>
<evidence type="ECO:0000256" key="14">
    <source>
        <dbReference type="RuleBase" id="RU366068"/>
    </source>
</evidence>
<gene>
    <name evidence="17" type="ORF">DC363_05785</name>
</gene>
<evidence type="ECO:0000256" key="8">
    <source>
        <dbReference type="ARBA" id="ARBA00022982"/>
    </source>
</evidence>
<keyword evidence="12 14" id="KW-0830">Ubiquinone</keyword>
<dbReference type="EMBL" id="QCYG01000003">
    <property type="protein sequence ID" value="PVA07355.1"/>
    <property type="molecule type" value="Genomic_DNA"/>
</dbReference>
<dbReference type="PANTHER" id="PTHR10617:SF107">
    <property type="entry name" value="ELECTRON TRANSFER FLAVOPROTEIN-UBIQUINONE OXIDOREDUCTASE, MITOCHONDRIAL"/>
    <property type="match status" value="1"/>
</dbReference>
<comment type="function">
    <text evidence="2 14">Accepts electrons from ETF and reduces ubiquinone.</text>
</comment>
<evidence type="ECO:0000256" key="6">
    <source>
        <dbReference type="ARBA" id="ARBA00022723"/>
    </source>
</evidence>
<evidence type="ECO:0000313" key="17">
    <source>
        <dbReference type="EMBL" id="PVA07355.1"/>
    </source>
</evidence>
<dbReference type="InterPro" id="IPR007859">
    <property type="entry name" value="ETF-QO/FixX_C"/>
</dbReference>
<reference evidence="17 18" key="1">
    <citation type="submission" date="2018-04" db="EMBL/GenBank/DDBJ databases">
        <title>Pelagivirga bohaiensis gen. nov., sp. nov., a bacterium isolated from the Bohai Sea.</title>
        <authorList>
            <person name="Ji X."/>
        </authorList>
    </citation>
    <scope>NUCLEOTIDE SEQUENCE [LARGE SCALE GENOMIC DNA]</scope>
    <source>
        <strain evidence="17 18">BH-SD16</strain>
    </source>
</reference>
<dbReference type="SUPFAM" id="SSF51905">
    <property type="entry name" value="FAD/NAD(P)-binding domain"/>
    <property type="match status" value="1"/>
</dbReference>
<dbReference type="RefSeq" id="WP_108640183.1">
    <property type="nucleotide sequence ID" value="NZ_QCYG01000003.1"/>
</dbReference>
<dbReference type="Gene3D" id="3.30.9.90">
    <property type="match status" value="1"/>
</dbReference>
<protein>
    <recommendedName>
        <fullName evidence="14">Electron transfer flavoprotein-ubiquinone oxidoreductase</fullName>
        <shortName evidence="14">ETF-QO</shortName>
        <ecNumber evidence="14">1.5.5.1</ecNumber>
    </recommendedName>
</protein>
<dbReference type="Proteomes" id="UP000244817">
    <property type="component" value="Unassembled WGS sequence"/>
</dbReference>
<evidence type="ECO:0000256" key="7">
    <source>
        <dbReference type="ARBA" id="ARBA00022827"/>
    </source>
</evidence>
<accession>A0A2T7FYW7</accession>
<keyword evidence="18" id="KW-1185">Reference proteome</keyword>
<feature type="domain" description="ETF-QO/FixX C-terminal" evidence="15">
    <location>
        <begin position="445"/>
        <end position="545"/>
    </location>
</feature>
<keyword evidence="8 14" id="KW-0249">Electron transport</keyword>